<evidence type="ECO:0000313" key="3">
    <source>
        <dbReference type="Proteomes" id="UP000315783"/>
    </source>
</evidence>
<dbReference type="Proteomes" id="UP000315783">
    <property type="component" value="Unassembled WGS sequence"/>
</dbReference>
<comment type="caution">
    <text evidence="2">The sequence shown here is derived from an EMBL/GenBank/DDBJ whole genome shotgun (WGS) entry which is preliminary data.</text>
</comment>
<protein>
    <submittedName>
        <fullName evidence="2">Uncharacterized protein</fullName>
    </submittedName>
</protein>
<sequence>MDYTYDSKALNLPDSATTGGSASNFDREQAVFYDEIGCLDAKTFSEAASEAANVSESPAAWTYKCIGKCKRPAGGCVEHLRAQVAALRATADDVAKKHSNGVGLINNGSGLLFPGKQKSAGCSRSPAWDGLEESSPWFPGKVSGVPAPNFSALFGVYTQGFVLVDYWERIKVSKLDGTISYAATDTAWRLKGVEVQCVDDDEETEPWATQTSLEGGREGRFKYQCQMPRLGTAQDTLAEQLFAIGALRNARVLSAVMCCVELYHTAAKLLEMRDITMRTGRETRVGGLRTTMDGVVFTKVALKGDQLPPKLSGYATSPTPDFEDLCRREGATGAMRNTSVMAMSLGYDRGVYGGSIAGMWAVMDSGFMYDYSTGNFSRKLGRRIGDAFAAVRAQDTGNAALNAHLLDVVTVIACNFTALKAKAALEDRRKLRSRPCMAVWDDLAAAARYRMADAAFAHVWYDSPNDMRSLVLGGLGCALHDLIDVGPDVACGEVSNLIPSLTGGDLSAGALRAVYVGLVAALEWCAEHDPFNTTGLAILFTHWWQLCNLRHRPVALMSRVAPSPAYAVCPEKLAAEPTFACITRGHGLRYVEGQAVLDDQRAELARVEAALAAAGVTDLDGLIRKLVRPVLDYADGKDTRLPVEVAYCTDVLDANLAREHSHKIRALWALMLIMWKSGAVWMAVLANTQYSHQGLTNCDRGRDDYSASTWGKAIPGADKDAGAGASGSGRPESSSVQWLMSKARRLAQKLWLA</sequence>
<reference evidence="2 3" key="1">
    <citation type="journal article" date="2019" name="Appl. Microbiol. Biotechnol.">
        <title>Genome sequence of Isaria javanica and comparative genome analysis insights into family S53 peptidase evolution in fungal entomopathogens.</title>
        <authorList>
            <person name="Lin R."/>
            <person name="Zhang X."/>
            <person name="Xin B."/>
            <person name="Zou M."/>
            <person name="Gao Y."/>
            <person name="Qin F."/>
            <person name="Hu Q."/>
            <person name="Xie B."/>
            <person name="Cheng X."/>
        </authorList>
    </citation>
    <scope>NUCLEOTIDE SEQUENCE [LARGE SCALE GENOMIC DNA]</scope>
    <source>
        <strain evidence="2 3">IJ1G</strain>
    </source>
</reference>
<dbReference type="AlphaFoldDB" id="A0A545UXE0"/>
<dbReference type="OrthoDB" id="4868266at2759"/>
<evidence type="ECO:0000256" key="1">
    <source>
        <dbReference type="SAM" id="MobiDB-lite"/>
    </source>
</evidence>
<dbReference type="EMBL" id="SPUK01000010">
    <property type="protein sequence ID" value="TQV94121.1"/>
    <property type="molecule type" value="Genomic_DNA"/>
</dbReference>
<accession>A0A545UXE0</accession>
<evidence type="ECO:0000313" key="2">
    <source>
        <dbReference type="EMBL" id="TQV94121.1"/>
    </source>
</evidence>
<keyword evidence="3" id="KW-1185">Reference proteome</keyword>
<gene>
    <name evidence="2" type="ORF">IF1G_07000</name>
</gene>
<feature type="region of interest" description="Disordered" evidence="1">
    <location>
        <begin position="716"/>
        <end position="736"/>
    </location>
</feature>
<organism evidence="2 3">
    <name type="scientific">Cordyceps javanica</name>
    <dbReference type="NCBI Taxonomy" id="43265"/>
    <lineage>
        <taxon>Eukaryota</taxon>
        <taxon>Fungi</taxon>
        <taxon>Dikarya</taxon>
        <taxon>Ascomycota</taxon>
        <taxon>Pezizomycotina</taxon>
        <taxon>Sordariomycetes</taxon>
        <taxon>Hypocreomycetidae</taxon>
        <taxon>Hypocreales</taxon>
        <taxon>Cordycipitaceae</taxon>
        <taxon>Cordyceps</taxon>
    </lineage>
</organism>
<name>A0A545UXE0_9HYPO</name>
<proteinExistence type="predicted"/>